<evidence type="ECO:0000259" key="5">
    <source>
        <dbReference type="PROSITE" id="PS50931"/>
    </source>
</evidence>
<dbReference type="FunFam" id="1.10.10.10:FF:000001">
    <property type="entry name" value="LysR family transcriptional regulator"/>
    <property type="match status" value="1"/>
</dbReference>
<evidence type="ECO:0000256" key="1">
    <source>
        <dbReference type="ARBA" id="ARBA00009437"/>
    </source>
</evidence>
<dbReference type="SUPFAM" id="SSF53850">
    <property type="entry name" value="Periplasmic binding protein-like II"/>
    <property type="match status" value="1"/>
</dbReference>
<dbReference type="PANTHER" id="PTHR30346">
    <property type="entry name" value="TRANSCRIPTIONAL DUAL REGULATOR HCAR-RELATED"/>
    <property type="match status" value="1"/>
</dbReference>
<dbReference type="Proteomes" id="UP000292452">
    <property type="component" value="Unassembled WGS sequence"/>
</dbReference>
<organism evidence="6 7">
    <name type="scientific">Streptomyces kasugaensis</name>
    <dbReference type="NCBI Taxonomy" id="1946"/>
    <lineage>
        <taxon>Bacteria</taxon>
        <taxon>Bacillati</taxon>
        <taxon>Actinomycetota</taxon>
        <taxon>Actinomycetes</taxon>
        <taxon>Kitasatosporales</taxon>
        <taxon>Streptomycetaceae</taxon>
        <taxon>Streptomyces</taxon>
    </lineage>
</organism>
<dbReference type="GO" id="GO:0032993">
    <property type="term" value="C:protein-DNA complex"/>
    <property type="evidence" value="ECO:0007669"/>
    <property type="project" value="TreeGrafter"/>
</dbReference>
<keyword evidence="7" id="KW-1185">Reference proteome</keyword>
<dbReference type="Gene3D" id="3.40.190.10">
    <property type="entry name" value="Periplasmic binding protein-like II"/>
    <property type="match status" value="2"/>
</dbReference>
<dbReference type="InterPro" id="IPR005119">
    <property type="entry name" value="LysR_subst-bd"/>
</dbReference>
<dbReference type="GO" id="GO:0003677">
    <property type="term" value="F:DNA binding"/>
    <property type="evidence" value="ECO:0007669"/>
    <property type="project" value="UniProtKB-KW"/>
</dbReference>
<evidence type="ECO:0000313" key="7">
    <source>
        <dbReference type="Proteomes" id="UP000292452"/>
    </source>
</evidence>
<protein>
    <submittedName>
        <fullName evidence="6">LysR family transcriptional regulator</fullName>
    </submittedName>
</protein>
<evidence type="ECO:0000313" key="6">
    <source>
        <dbReference type="EMBL" id="TBO60378.1"/>
    </source>
</evidence>
<dbReference type="CDD" id="cd08414">
    <property type="entry name" value="PBP2_LTTR_aromatics_like"/>
    <property type="match status" value="1"/>
</dbReference>
<proteinExistence type="inferred from homology"/>
<evidence type="ECO:0000256" key="3">
    <source>
        <dbReference type="ARBA" id="ARBA00023125"/>
    </source>
</evidence>
<evidence type="ECO:0000256" key="4">
    <source>
        <dbReference type="ARBA" id="ARBA00023163"/>
    </source>
</evidence>
<feature type="domain" description="HTH lysR-type" evidence="5">
    <location>
        <begin position="1"/>
        <end position="60"/>
    </location>
</feature>
<comment type="similarity">
    <text evidence="1">Belongs to the LysR transcriptional regulatory family.</text>
</comment>
<dbReference type="SUPFAM" id="SSF46785">
    <property type="entry name" value="Winged helix' DNA-binding domain"/>
    <property type="match status" value="1"/>
</dbReference>
<dbReference type="PANTHER" id="PTHR30346:SF28">
    <property type="entry name" value="HTH-TYPE TRANSCRIPTIONAL REGULATOR CYNR"/>
    <property type="match status" value="1"/>
</dbReference>
<sequence>MELTQRLLQQFVVLAEEQHFGRAAERLVMSQPPLSQAIQRLERGLGVALFDRGPRGARLTPAGRAFAEDARRLLEAQAAAIDRVRRIASGHEGELRLGFISSLGYDLLPRLLRRTHAELPGLRLHLSQHSSAELLGMLHTGTLDLALVRLPVTGADQLTVRQIGVERLVAVLPERHPLAAESSLDLSELAEQEFALPKPGALPGLAQQVALACAQAGFTPRPRGRADDLPGLLGYVAAGLCLALAPAQVRSLGIPGVTCRPLRGASPYLETAVAAVHRPDGPDAAVQQVLGMLAAFGLSDSDRPESVQGTPSSS</sequence>
<dbReference type="AlphaFoldDB" id="A0A4Q9HYG4"/>
<dbReference type="RefSeq" id="WP_131122536.1">
    <property type="nucleotide sequence ID" value="NZ_SIXH01000040.1"/>
</dbReference>
<keyword evidence="4" id="KW-0804">Transcription</keyword>
<dbReference type="PRINTS" id="PR00039">
    <property type="entry name" value="HTHLYSR"/>
</dbReference>
<comment type="caution">
    <text evidence="6">The sequence shown here is derived from an EMBL/GenBank/DDBJ whole genome shotgun (WGS) entry which is preliminary data.</text>
</comment>
<keyword evidence="3" id="KW-0238">DNA-binding</keyword>
<name>A0A4Q9HYG4_STRKA</name>
<gene>
    <name evidence="6" type="ORF">EYS09_06870</name>
</gene>
<dbReference type="Pfam" id="PF03466">
    <property type="entry name" value="LysR_substrate"/>
    <property type="match status" value="1"/>
</dbReference>
<dbReference type="InterPro" id="IPR036390">
    <property type="entry name" value="WH_DNA-bd_sf"/>
</dbReference>
<dbReference type="InterPro" id="IPR000847">
    <property type="entry name" value="LysR_HTH_N"/>
</dbReference>
<accession>A0A4Q9HYG4</accession>
<reference evidence="6 7" key="1">
    <citation type="submission" date="2019-02" db="EMBL/GenBank/DDBJ databases">
        <title>Draft Genome Sequence of Streptomyces sp. AM-2504, identified by 16S rRNA comparative analysis as a Streptomyces Kasugaensis strain.</title>
        <authorList>
            <person name="Napolioni V."/>
            <person name="Giuliodori A.M."/>
            <person name="Spurio R."/>
            <person name="Fabbretti A."/>
        </authorList>
    </citation>
    <scope>NUCLEOTIDE SEQUENCE [LARGE SCALE GENOMIC DNA]</scope>
    <source>
        <strain evidence="6 7">AM-2504</strain>
    </source>
</reference>
<dbReference type="InterPro" id="IPR036388">
    <property type="entry name" value="WH-like_DNA-bd_sf"/>
</dbReference>
<dbReference type="EMBL" id="SIXH01000040">
    <property type="protein sequence ID" value="TBO60378.1"/>
    <property type="molecule type" value="Genomic_DNA"/>
</dbReference>
<dbReference type="GO" id="GO:0003700">
    <property type="term" value="F:DNA-binding transcription factor activity"/>
    <property type="evidence" value="ECO:0007669"/>
    <property type="project" value="InterPro"/>
</dbReference>
<dbReference type="Pfam" id="PF00126">
    <property type="entry name" value="HTH_1"/>
    <property type="match status" value="1"/>
</dbReference>
<dbReference type="PROSITE" id="PS50931">
    <property type="entry name" value="HTH_LYSR"/>
    <property type="match status" value="1"/>
</dbReference>
<keyword evidence="2" id="KW-0805">Transcription regulation</keyword>
<dbReference type="Gene3D" id="1.10.10.10">
    <property type="entry name" value="Winged helix-like DNA-binding domain superfamily/Winged helix DNA-binding domain"/>
    <property type="match status" value="1"/>
</dbReference>
<evidence type="ECO:0000256" key="2">
    <source>
        <dbReference type="ARBA" id="ARBA00023015"/>
    </source>
</evidence>